<proteinExistence type="predicted"/>
<dbReference type="EC" id="6.2.1.3" evidence="4"/>
<feature type="domain" description="AMP-dependent synthetase/ligase" evidence="6">
    <location>
        <begin position="104"/>
        <end position="527"/>
    </location>
</feature>
<dbReference type="AlphaFoldDB" id="A0AA35SKN2"/>
<evidence type="ECO:0000313" key="8">
    <source>
        <dbReference type="Proteomes" id="UP001174909"/>
    </source>
</evidence>
<keyword evidence="3" id="KW-0443">Lipid metabolism</keyword>
<feature type="compositionally biased region" description="Low complexity" evidence="5">
    <location>
        <begin position="1"/>
        <end position="25"/>
    </location>
</feature>
<dbReference type="GO" id="GO:0005783">
    <property type="term" value="C:endoplasmic reticulum"/>
    <property type="evidence" value="ECO:0007669"/>
    <property type="project" value="TreeGrafter"/>
</dbReference>
<dbReference type="InterPro" id="IPR042099">
    <property type="entry name" value="ANL_N_sf"/>
</dbReference>
<dbReference type="SUPFAM" id="SSF56801">
    <property type="entry name" value="Acetyl-CoA synthetase-like"/>
    <property type="match status" value="1"/>
</dbReference>
<dbReference type="EMBL" id="CASHTH010002501">
    <property type="protein sequence ID" value="CAI8030813.1"/>
    <property type="molecule type" value="Genomic_DNA"/>
</dbReference>
<feature type="region of interest" description="Disordered" evidence="5">
    <location>
        <begin position="1"/>
        <end position="43"/>
    </location>
</feature>
<dbReference type="Pfam" id="PF23562">
    <property type="entry name" value="AMP-binding_C_3"/>
    <property type="match status" value="1"/>
</dbReference>
<organism evidence="7 8">
    <name type="scientific">Geodia barretti</name>
    <name type="common">Barrett's horny sponge</name>
    <dbReference type="NCBI Taxonomy" id="519541"/>
    <lineage>
        <taxon>Eukaryota</taxon>
        <taxon>Metazoa</taxon>
        <taxon>Porifera</taxon>
        <taxon>Demospongiae</taxon>
        <taxon>Heteroscleromorpha</taxon>
        <taxon>Tetractinellida</taxon>
        <taxon>Astrophorina</taxon>
        <taxon>Geodiidae</taxon>
        <taxon>Geodia</taxon>
    </lineage>
</organism>
<evidence type="ECO:0000256" key="1">
    <source>
        <dbReference type="ARBA" id="ARBA00022598"/>
    </source>
</evidence>
<name>A0AA35SKN2_GEOBA</name>
<keyword evidence="2" id="KW-0276">Fatty acid metabolism</keyword>
<dbReference type="Proteomes" id="UP001174909">
    <property type="component" value="Unassembled WGS sequence"/>
</dbReference>
<dbReference type="Gene3D" id="3.40.50.12780">
    <property type="entry name" value="N-terminal domain of ligase-like"/>
    <property type="match status" value="1"/>
</dbReference>
<accession>A0AA35SKN2</accession>
<dbReference type="GO" id="GO:0004467">
    <property type="term" value="F:long-chain fatty acid-CoA ligase activity"/>
    <property type="evidence" value="ECO:0007669"/>
    <property type="project" value="UniProtKB-EC"/>
</dbReference>
<sequence length="718" mass="78743">MMDDASSSCSSSSGYQSSAGGAADGRPQKTPCQHPSHNGDLAEDFVVVDRVEGQSPQRFPQRRWSSSIPRVRYSTSRPDEAVDIAMGESGLAAAEPLTVGEMMQRTVVRVPHHVALRYKISGGSWRDVTYRDYYRQCLSAAKSFLKLGVEPFTAVVIAGSNSVQWHVSALGAIFAGGLSCGVHTAIGREELFGMARKVRATVAVVENYSLMSTLLTGKTRGQLPELKAIVQYNGALHEEHPNLYDWEDFMRLGCEMSTVEMEHRMSQTQANHCAALVYTPGTTGDPKVVMLSHDNLTWSAKALVQSYKAVEFGSEHTVAYLPLSHIAAQISDIYLAVTVATTVHFAQPDALKGSLGQTLKEVRPTVFYGVPMVYGRIMECVQETCTEMGWAKRAVSGWAMKIGLEGNMNKQSKVPLPWGWSVANCVLFKRVQRELGFQRCKIFAVGGAITRTEVYHYLMSLNIPVMNFYGMSESCGAHCVNQSTEDHWRVGSAGKNLVAVSTKLSDTNVSGEGEICFSGRHLFMGYLGDPVRTSRAIDNQGWLHTGDIGHLDENGFLYVTGRTCEVIMLRGGESVLPLPIESRILAALPFLSHVVVVGDGKPYLSCLMTLSCVMDRVTGGPTDQLSPLARRWMESLGSYSTTVSGVIAGRDKTVFTAITDSLHRANTVAPTNDHKIQKWTLLDRDFSIPGGELGPTLKVRRFVVHKKYATTIETLYRT</sequence>
<evidence type="ECO:0000259" key="6">
    <source>
        <dbReference type="Pfam" id="PF00501"/>
    </source>
</evidence>
<dbReference type="InterPro" id="IPR000873">
    <property type="entry name" value="AMP-dep_synth/lig_dom"/>
</dbReference>
<comment type="caution">
    <text evidence="7">The sequence shown here is derived from an EMBL/GenBank/DDBJ whole genome shotgun (WGS) entry which is preliminary data.</text>
</comment>
<reference evidence="7" key="1">
    <citation type="submission" date="2023-03" db="EMBL/GenBank/DDBJ databases">
        <authorList>
            <person name="Steffen K."/>
            <person name="Cardenas P."/>
        </authorList>
    </citation>
    <scope>NUCLEOTIDE SEQUENCE</scope>
</reference>
<evidence type="ECO:0000256" key="5">
    <source>
        <dbReference type="SAM" id="MobiDB-lite"/>
    </source>
</evidence>
<dbReference type="GO" id="GO:0016020">
    <property type="term" value="C:membrane"/>
    <property type="evidence" value="ECO:0007669"/>
    <property type="project" value="TreeGrafter"/>
</dbReference>
<keyword evidence="8" id="KW-1185">Reference proteome</keyword>
<keyword evidence="1 7" id="KW-0436">Ligase</keyword>
<evidence type="ECO:0000256" key="3">
    <source>
        <dbReference type="ARBA" id="ARBA00023098"/>
    </source>
</evidence>
<dbReference type="PANTHER" id="PTHR43272:SF32">
    <property type="entry name" value="AMP-DEPENDENT SYNTHETASE_LIGASE DOMAIN-CONTAINING PROTEIN"/>
    <property type="match status" value="1"/>
</dbReference>
<evidence type="ECO:0000256" key="4">
    <source>
        <dbReference type="ARBA" id="ARBA00026121"/>
    </source>
</evidence>
<protein>
    <recommendedName>
        <fullName evidence="4">long-chain-fatty-acid--CoA ligase</fullName>
        <ecNumber evidence="4">6.2.1.3</ecNumber>
    </recommendedName>
</protein>
<evidence type="ECO:0000256" key="2">
    <source>
        <dbReference type="ARBA" id="ARBA00022832"/>
    </source>
</evidence>
<dbReference type="PANTHER" id="PTHR43272">
    <property type="entry name" value="LONG-CHAIN-FATTY-ACID--COA LIGASE"/>
    <property type="match status" value="1"/>
</dbReference>
<dbReference type="Pfam" id="PF00501">
    <property type="entry name" value="AMP-binding"/>
    <property type="match status" value="1"/>
</dbReference>
<gene>
    <name evidence="7" type="ORF">GBAR_LOCUS17480</name>
</gene>
<evidence type="ECO:0000313" key="7">
    <source>
        <dbReference type="EMBL" id="CAI8030813.1"/>
    </source>
</evidence>